<keyword evidence="2" id="KW-1133">Transmembrane helix</keyword>
<proteinExistence type="predicted"/>
<evidence type="ECO:0000313" key="4">
    <source>
        <dbReference type="EMBL" id="KDE39659.1"/>
    </source>
</evidence>
<evidence type="ECO:0000259" key="3">
    <source>
        <dbReference type="Pfam" id="PF10675"/>
    </source>
</evidence>
<dbReference type="InterPro" id="IPR019617">
    <property type="entry name" value="DUF2489"/>
</dbReference>
<reference evidence="4 5" key="1">
    <citation type="journal article" date="2005" name="Int. J. Syst. Evol. Microbiol.">
        <title>Nitrincola lacisaponensis gen. nov., sp. nov., a novel alkaliphilic bacterium isolated from an alkaline, saline lake.</title>
        <authorList>
            <person name="Dimitriu P.A."/>
            <person name="Shukla S.K."/>
            <person name="Conradt J."/>
            <person name="Marquez M.C."/>
            <person name="Ventosa A."/>
            <person name="Maglia A."/>
            <person name="Peyton B.M."/>
            <person name="Pinkart H.C."/>
            <person name="Mormile M.R."/>
        </authorList>
    </citation>
    <scope>NUCLEOTIDE SEQUENCE [LARGE SCALE GENOMIC DNA]</scope>
    <source>
        <strain evidence="4 5">4CA</strain>
    </source>
</reference>
<comment type="caution">
    <text evidence="4">The sequence shown here is derived from an EMBL/GenBank/DDBJ whole genome shotgun (WGS) entry which is preliminary data.</text>
</comment>
<feature type="domain" description="DUF2489" evidence="3">
    <location>
        <begin position="18"/>
        <end position="148"/>
    </location>
</feature>
<protein>
    <submittedName>
        <fullName evidence="4">Periplasmic/membrane protein associated with DUF414</fullName>
    </submittedName>
</protein>
<evidence type="ECO:0000256" key="1">
    <source>
        <dbReference type="SAM" id="Coils"/>
    </source>
</evidence>
<dbReference type="AlphaFoldDB" id="A0A063Y1U6"/>
<keyword evidence="5" id="KW-1185">Reference proteome</keyword>
<keyword evidence="1" id="KW-0175">Coiled coil</keyword>
<feature type="transmembrane region" description="Helical" evidence="2">
    <location>
        <begin position="6"/>
        <end position="28"/>
    </location>
</feature>
<keyword evidence="2" id="KW-0472">Membrane</keyword>
<dbReference type="STRING" id="267850.ADINL_1937"/>
<keyword evidence="2" id="KW-0812">Transmembrane</keyword>
<gene>
    <name evidence="4" type="ORF">ADINL_1937</name>
</gene>
<dbReference type="EMBL" id="JMSZ01000028">
    <property type="protein sequence ID" value="KDE39659.1"/>
    <property type="molecule type" value="Genomic_DNA"/>
</dbReference>
<dbReference type="Proteomes" id="UP000027318">
    <property type="component" value="Unassembled WGS sequence"/>
</dbReference>
<dbReference type="Pfam" id="PF10675">
    <property type="entry name" value="DUF2489"/>
    <property type="match status" value="1"/>
</dbReference>
<feature type="coiled-coil region" evidence="1">
    <location>
        <begin position="125"/>
        <end position="152"/>
    </location>
</feature>
<sequence length="160" mass="18496">MSDTLMYSLIALFSLLTIGLAVYVWVLLKRLQQQRKNAQAAQEAYAASAQQQRDYLIDSIRILSRGILEGQCPLAEGCIRIKVMIDNLSPQLHHQAELQVIETMYRKTEHIPTLAAWKRLPAAQRKVFQQEIDDLENEYREAIQAAARCLQDYPFEQRLH</sequence>
<evidence type="ECO:0000256" key="2">
    <source>
        <dbReference type="SAM" id="Phobius"/>
    </source>
</evidence>
<organism evidence="4 5">
    <name type="scientific">Nitrincola lacisaponensis</name>
    <dbReference type="NCBI Taxonomy" id="267850"/>
    <lineage>
        <taxon>Bacteria</taxon>
        <taxon>Pseudomonadati</taxon>
        <taxon>Pseudomonadota</taxon>
        <taxon>Gammaproteobacteria</taxon>
        <taxon>Oceanospirillales</taxon>
        <taxon>Oceanospirillaceae</taxon>
        <taxon>Nitrincola</taxon>
    </lineage>
</organism>
<evidence type="ECO:0000313" key="5">
    <source>
        <dbReference type="Proteomes" id="UP000027318"/>
    </source>
</evidence>
<name>A0A063Y1U6_9GAMM</name>
<accession>A0A063Y1U6</accession>